<evidence type="ECO:0000256" key="2">
    <source>
        <dbReference type="ARBA" id="ARBA00022729"/>
    </source>
</evidence>
<dbReference type="InterPro" id="IPR038352">
    <property type="entry name" value="Imelysin_sf"/>
</dbReference>
<name>A0A3L9Y4G9_9RHOB</name>
<evidence type="ECO:0000256" key="1">
    <source>
        <dbReference type="ARBA" id="ARBA00004196"/>
    </source>
</evidence>
<dbReference type="Pfam" id="PF09375">
    <property type="entry name" value="Peptidase_M75"/>
    <property type="match status" value="1"/>
</dbReference>
<dbReference type="InterPro" id="IPR034984">
    <property type="entry name" value="Imelysin-like_IPPA"/>
</dbReference>
<dbReference type="GO" id="GO:0030313">
    <property type="term" value="C:cell envelope"/>
    <property type="evidence" value="ECO:0007669"/>
    <property type="project" value="UniProtKB-SubCell"/>
</dbReference>
<accession>A0A3L9Y4G9</accession>
<dbReference type="CDD" id="cd14659">
    <property type="entry name" value="Imelysin-like_IPPA"/>
    <property type="match status" value="1"/>
</dbReference>
<keyword evidence="6" id="KW-1185">Reference proteome</keyword>
<evidence type="ECO:0000256" key="3">
    <source>
        <dbReference type="SAM" id="SignalP"/>
    </source>
</evidence>
<evidence type="ECO:0000259" key="4">
    <source>
        <dbReference type="Pfam" id="PF09375"/>
    </source>
</evidence>
<dbReference type="Proteomes" id="UP000281343">
    <property type="component" value="Unassembled WGS sequence"/>
</dbReference>
<dbReference type="Gene3D" id="1.20.1420.20">
    <property type="entry name" value="M75 peptidase, HXXE motif"/>
    <property type="match status" value="1"/>
</dbReference>
<keyword evidence="2 3" id="KW-0732">Signal</keyword>
<evidence type="ECO:0000313" key="5">
    <source>
        <dbReference type="EMBL" id="RMA41233.1"/>
    </source>
</evidence>
<reference evidence="5 6" key="1">
    <citation type="submission" date="2018-10" db="EMBL/GenBank/DDBJ databases">
        <authorList>
            <person name="Jung H.S."/>
            <person name="Jeon C.O."/>
        </authorList>
    </citation>
    <scope>NUCLEOTIDE SEQUENCE [LARGE SCALE GENOMIC DNA]</scope>
    <source>
        <strain evidence="5 6">MA-7-27</strain>
    </source>
</reference>
<protein>
    <submittedName>
        <fullName evidence="5">Peptidase M75</fullName>
    </submittedName>
</protein>
<dbReference type="InterPro" id="IPR018976">
    <property type="entry name" value="Imelysin-like"/>
</dbReference>
<dbReference type="OrthoDB" id="5729110at2"/>
<comment type="subcellular location">
    <subcellularLocation>
        <location evidence="1">Cell envelope</location>
    </subcellularLocation>
</comment>
<dbReference type="EMBL" id="RCNT01000008">
    <property type="protein sequence ID" value="RMA41233.1"/>
    <property type="molecule type" value="Genomic_DNA"/>
</dbReference>
<feature type="chain" id="PRO_5018206680" evidence="3">
    <location>
        <begin position="18"/>
        <end position="337"/>
    </location>
</feature>
<feature type="signal peptide" evidence="3">
    <location>
        <begin position="1"/>
        <end position="17"/>
    </location>
</feature>
<gene>
    <name evidence="5" type="ORF">D9R08_15360</name>
</gene>
<evidence type="ECO:0000313" key="6">
    <source>
        <dbReference type="Proteomes" id="UP000281343"/>
    </source>
</evidence>
<comment type="caution">
    <text evidence="5">The sequence shown here is derived from an EMBL/GenBank/DDBJ whole genome shotgun (WGS) entry which is preliminary data.</text>
</comment>
<dbReference type="RefSeq" id="WP_121898952.1">
    <property type="nucleotide sequence ID" value="NZ_RCNT01000008.1"/>
</dbReference>
<organism evidence="5 6">
    <name type="scientific">Rhodophyticola porphyridii</name>
    <dbReference type="NCBI Taxonomy" id="1852017"/>
    <lineage>
        <taxon>Bacteria</taxon>
        <taxon>Pseudomonadati</taxon>
        <taxon>Pseudomonadota</taxon>
        <taxon>Alphaproteobacteria</taxon>
        <taxon>Rhodobacterales</taxon>
        <taxon>Roseobacteraceae</taxon>
        <taxon>Rhodophyticola</taxon>
    </lineage>
</organism>
<sequence length="337" mass="36577">MRLAVLCLALFLPLASAAQPASDVIDDILDNHILPGFEALAAETGDLAAAAERDCDPSSDALRAAYGDAFDAWIRVSHLRFGPAETDNRSFVLAFWPDTRGATPRSLSDLVRVQDPVIETAESYATVSVAARGFYALEFLLYDPEIRTLEPAAYRCALIRAASADAHATAGAILTDWQETHEGLIRNAGGNDTYQSREEALRTLFGALAEGLEFTADLRLGRPMGTFERPRPRQAEAWRSGRSLRHVQMSLISQADLAHRLAASRPEIRDRLDRAFQRAITRAEALDDPVFAGVETPAGRLRVEVLQQAVRDANGVLRSELGPALGIAAGFNALDGD</sequence>
<proteinExistence type="predicted"/>
<feature type="domain" description="Imelysin-like" evidence="4">
    <location>
        <begin position="33"/>
        <end position="313"/>
    </location>
</feature>
<dbReference type="AlphaFoldDB" id="A0A3L9Y4G9"/>